<evidence type="ECO:0000256" key="4">
    <source>
        <dbReference type="ARBA" id="ARBA00023002"/>
    </source>
</evidence>
<dbReference type="InterPro" id="IPR042098">
    <property type="entry name" value="TauD-like_sf"/>
</dbReference>
<reference evidence="7 8" key="1">
    <citation type="submission" date="2018-06" db="EMBL/GenBank/DDBJ databases">
        <authorList>
            <consortium name="Pathogen Informatics"/>
            <person name="Doyle S."/>
        </authorList>
    </citation>
    <scope>NUCLEOTIDE SEQUENCE [LARGE SCALE GENOMIC DNA]</scope>
    <source>
        <strain evidence="7 8">NCTC13229</strain>
    </source>
</reference>
<dbReference type="EMBL" id="UAUI01000013">
    <property type="protein sequence ID" value="SPZ40269.1"/>
    <property type="molecule type" value="Genomic_DNA"/>
</dbReference>
<protein>
    <submittedName>
        <fullName evidence="7">Dioxygenase</fullName>
        <ecNumber evidence="7">1.14.11.17</ecNumber>
    </submittedName>
</protein>
<evidence type="ECO:0000259" key="6">
    <source>
        <dbReference type="Pfam" id="PF02668"/>
    </source>
</evidence>
<evidence type="ECO:0000256" key="5">
    <source>
        <dbReference type="ARBA" id="ARBA00023004"/>
    </source>
</evidence>
<dbReference type="Proteomes" id="UP000251211">
    <property type="component" value="Unassembled WGS sequence"/>
</dbReference>
<dbReference type="AlphaFoldDB" id="A0AB38FFD5"/>
<keyword evidence="2" id="KW-0479">Metal-binding</keyword>
<organism evidence="7 8">
    <name type="scientific">Rhodococcus wratislaviensis</name>
    <name type="common">Tsukamurella wratislaviensis</name>
    <dbReference type="NCBI Taxonomy" id="44752"/>
    <lineage>
        <taxon>Bacteria</taxon>
        <taxon>Bacillati</taxon>
        <taxon>Actinomycetota</taxon>
        <taxon>Actinomycetes</taxon>
        <taxon>Mycobacteriales</taxon>
        <taxon>Nocardiaceae</taxon>
        <taxon>Rhodococcus</taxon>
    </lineage>
</organism>
<proteinExistence type="inferred from homology"/>
<dbReference type="InterPro" id="IPR003819">
    <property type="entry name" value="TauD/TfdA-like"/>
</dbReference>
<dbReference type="SUPFAM" id="SSF51197">
    <property type="entry name" value="Clavaminate synthase-like"/>
    <property type="match status" value="1"/>
</dbReference>
<evidence type="ECO:0000313" key="8">
    <source>
        <dbReference type="Proteomes" id="UP000251211"/>
    </source>
</evidence>
<dbReference type="PANTHER" id="PTHR30468:SF1">
    <property type="entry name" value="ALPHA-KETOGLUTARATE-DEPENDENT SULFONATE DIOXYGENASE"/>
    <property type="match status" value="1"/>
</dbReference>
<dbReference type="GO" id="GO:0000908">
    <property type="term" value="F:taurine dioxygenase activity"/>
    <property type="evidence" value="ECO:0007669"/>
    <property type="project" value="UniProtKB-EC"/>
</dbReference>
<dbReference type="PANTHER" id="PTHR30468">
    <property type="entry name" value="ALPHA-KETOGLUTARATE-DEPENDENT SULFONATE DIOXYGENASE"/>
    <property type="match status" value="1"/>
</dbReference>
<evidence type="ECO:0000313" key="7">
    <source>
        <dbReference type="EMBL" id="SPZ40269.1"/>
    </source>
</evidence>
<keyword evidence="5" id="KW-0408">Iron</keyword>
<name>A0AB38FFD5_RHOWR</name>
<feature type="domain" description="TauD/TfdA-like" evidence="6">
    <location>
        <begin position="6"/>
        <end position="103"/>
    </location>
</feature>
<evidence type="ECO:0000256" key="1">
    <source>
        <dbReference type="ARBA" id="ARBA00005896"/>
    </source>
</evidence>
<comment type="caution">
    <text evidence="7">The sequence shown here is derived from an EMBL/GenBank/DDBJ whole genome shotgun (WGS) entry which is preliminary data.</text>
</comment>
<comment type="similarity">
    <text evidence="1">Belongs to the TfdA dioxygenase family.</text>
</comment>
<evidence type="ECO:0000256" key="3">
    <source>
        <dbReference type="ARBA" id="ARBA00022964"/>
    </source>
</evidence>
<gene>
    <name evidence="7" type="primary">tauD_10</name>
    <name evidence="7" type="ORF">NCTC13229_03745</name>
</gene>
<evidence type="ECO:0000256" key="2">
    <source>
        <dbReference type="ARBA" id="ARBA00022723"/>
    </source>
</evidence>
<dbReference type="GO" id="GO:0005737">
    <property type="term" value="C:cytoplasm"/>
    <property type="evidence" value="ECO:0007669"/>
    <property type="project" value="TreeGrafter"/>
</dbReference>
<keyword evidence="3 7" id="KW-0223">Dioxygenase</keyword>
<keyword evidence="4 7" id="KW-0560">Oxidoreductase</keyword>
<sequence length="115" mass="13514">MPPETVERLRPQFPTVQHPVVRVIPETGRRVLFVNLSFTQRIVGMSPTESDELLRMLYRHVHRPEFQVRLRWQPNTVAFWDNRACQHYAASDYFPARRVMERISIVGDRPVGVSS</sequence>
<dbReference type="GO" id="GO:0046872">
    <property type="term" value="F:metal ion binding"/>
    <property type="evidence" value="ECO:0007669"/>
    <property type="project" value="UniProtKB-KW"/>
</dbReference>
<dbReference type="Gene3D" id="3.60.130.10">
    <property type="entry name" value="Clavaminate synthase-like"/>
    <property type="match status" value="1"/>
</dbReference>
<dbReference type="InterPro" id="IPR051323">
    <property type="entry name" value="AtsK-like"/>
</dbReference>
<dbReference type="Pfam" id="PF02668">
    <property type="entry name" value="TauD"/>
    <property type="match status" value="1"/>
</dbReference>
<accession>A0AB38FFD5</accession>
<dbReference type="EC" id="1.14.11.17" evidence="7"/>